<dbReference type="PANTHER" id="PTHR31760">
    <property type="entry name" value="S-ADENOSYL-L-METHIONINE-DEPENDENT METHYLTRANSFERASES SUPERFAMILY PROTEIN"/>
    <property type="match status" value="1"/>
</dbReference>
<comment type="function">
    <text evidence="6">Specifically methylates the N7 position of a guanine in 16S rRNA.</text>
</comment>
<name>A0A120JU11_9FIRM</name>
<comment type="similarity">
    <text evidence="6">Belongs to the methyltransferase superfamily. RNA methyltransferase RsmG family.</text>
</comment>
<dbReference type="Gene3D" id="3.40.50.150">
    <property type="entry name" value="Vaccinia Virus protein VP39"/>
    <property type="match status" value="1"/>
</dbReference>
<dbReference type="InterPro" id="IPR029063">
    <property type="entry name" value="SAM-dependent_MTases_sf"/>
</dbReference>
<evidence type="ECO:0000256" key="2">
    <source>
        <dbReference type="ARBA" id="ARBA00022552"/>
    </source>
</evidence>
<feature type="binding site" evidence="6">
    <location>
        <begin position="126"/>
        <end position="127"/>
    </location>
    <ligand>
        <name>S-adenosyl-L-methionine</name>
        <dbReference type="ChEBI" id="CHEBI:59789"/>
    </ligand>
</feature>
<dbReference type="EMBL" id="CP013213">
    <property type="protein sequence ID" value="AMC94545.1"/>
    <property type="molecule type" value="Genomic_DNA"/>
</dbReference>
<feature type="binding site" evidence="6">
    <location>
        <position position="80"/>
    </location>
    <ligand>
        <name>S-adenosyl-L-methionine</name>
        <dbReference type="ChEBI" id="CHEBI:59789"/>
    </ligand>
</feature>
<dbReference type="HAMAP" id="MF_00074">
    <property type="entry name" value="16SrRNA_methyltr_G"/>
    <property type="match status" value="1"/>
</dbReference>
<keyword evidence="8" id="KW-1185">Reference proteome</keyword>
<dbReference type="GO" id="GO:0070043">
    <property type="term" value="F:rRNA (guanine-N7-)-methyltransferase activity"/>
    <property type="evidence" value="ECO:0007669"/>
    <property type="project" value="UniProtKB-UniRule"/>
</dbReference>
<evidence type="ECO:0000313" key="8">
    <source>
        <dbReference type="Proteomes" id="UP000063781"/>
    </source>
</evidence>
<dbReference type="RefSeq" id="WP_067634404.1">
    <property type="nucleotide sequence ID" value="NZ_CP013213.1"/>
</dbReference>
<dbReference type="AlphaFoldDB" id="A0A120JU11"/>
<dbReference type="PIRSF" id="PIRSF003078">
    <property type="entry name" value="GidB"/>
    <property type="match status" value="1"/>
</dbReference>
<feature type="binding site" evidence="6">
    <location>
        <position position="75"/>
    </location>
    <ligand>
        <name>S-adenosyl-L-methionine</name>
        <dbReference type="ChEBI" id="CHEBI:59789"/>
    </ligand>
</feature>
<keyword evidence="3 6" id="KW-0489">Methyltransferase</keyword>
<evidence type="ECO:0000256" key="3">
    <source>
        <dbReference type="ARBA" id="ARBA00022603"/>
    </source>
</evidence>
<keyword evidence="4 6" id="KW-0808">Transferase</keyword>
<dbReference type="CDD" id="cd02440">
    <property type="entry name" value="AdoMet_MTases"/>
    <property type="match status" value="1"/>
</dbReference>
<organism evidence="7 8">
    <name type="scientific">Erysipelothrix larvae</name>
    <dbReference type="NCBI Taxonomy" id="1514105"/>
    <lineage>
        <taxon>Bacteria</taxon>
        <taxon>Bacillati</taxon>
        <taxon>Bacillota</taxon>
        <taxon>Erysipelotrichia</taxon>
        <taxon>Erysipelotrichales</taxon>
        <taxon>Erysipelotrichaceae</taxon>
        <taxon>Erysipelothrix</taxon>
    </lineage>
</organism>
<dbReference type="KEGG" id="erl:AOC36_11345"/>
<dbReference type="EC" id="2.1.1.-" evidence="6"/>
<dbReference type="FunFam" id="3.40.50.150:FF:000041">
    <property type="entry name" value="Ribosomal RNA small subunit methyltransferase G"/>
    <property type="match status" value="1"/>
</dbReference>
<keyword evidence="2 6" id="KW-0698">rRNA processing</keyword>
<reference evidence="7 8" key="1">
    <citation type="submission" date="2015-10" db="EMBL/GenBank/DDBJ databases">
        <title>Erysipelothrix larvae sp. LV19 isolated from the larval gut of the rhinoceros beetle, Trypoxylus dichotomus.</title>
        <authorList>
            <person name="Lim S."/>
            <person name="Kim B.-C."/>
        </authorList>
    </citation>
    <scope>NUCLEOTIDE SEQUENCE [LARGE SCALE GENOMIC DNA]</scope>
    <source>
        <strain evidence="7 8">LV19</strain>
    </source>
</reference>
<evidence type="ECO:0000256" key="4">
    <source>
        <dbReference type="ARBA" id="ARBA00022679"/>
    </source>
</evidence>
<comment type="subcellular location">
    <subcellularLocation>
        <location evidence="6">Cytoplasm</location>
    </subcellularLocation>
</comment>
<sequence length="238" mass="26684">MTFEALIIELEKLGIEVDENKRDNLLTYKHLIQTVNQVLNLTAIDDDEGIYLKHYYDSMLINPLIKKGSFVCDIGSGAGFPGLVLAILRPDITISCVEPTLKRCNFLNQVIQACHLSNVTVYNERAEDFVKKHRELFDVCTARAVAYLDILSELCLPLVKVGGLFIAMKGASGEQEYAVSQKAITLCGGELKAVHKEFNETLGTRINLEILKMCKTPPQYPRTYGKIKRAPLSGRKYE</sequence>
<feature type="binding site" evidence="6">
    <location>
        <position position="143"/>
    </location>
    <ligand>
        <name>S-adenosyl-L-methionine</name>
        <dbReference type="ChEBI" id="CHEBI:59789"/>
    </ligand>
</feature>
<evidence type="ECO:0000313" key="7">
    <source>
        <dbReference type="EMBL" id="AMC94545.1"/>
    </source>
</evidence>
<feature type="binding site" evidence="6">
    <location>
        <begin position="98"/>
        <end position="100"/>
    </location>
    <ligand>
        <name>S-adenosyl-L-methionine</name>
        <dbReference type="ChEBI" id="CHEBI:59789"/>
    </ligand>
</feature>
<dbReference type="InterPro" id="IPR003682">
    <property type="entry name" value="rRNA_ssu_MeTfrase_G"/>
</dbReference>
<protein>
    <recommendedName>
        <fullName evidence="6">Ribosomal RNA small subunit methyltransferase G</fullName>
        <ecNumber evidence="6">2.1.1.-</ecNumber>
    </recommendedName>
    <alternativeName>
        <fullName evidence="6">16S rRNA 7-methylguanosine methyltransferase</fullName>
        <shortName evidence="6">16S rRNA m7G methyltransferase</shortName>
    </alternativeName>
</protein>
<dbReference type="SUPFAM" id="SSF53335">
    <property type="entry name" value="S-adenosyl-L-methionine-dependent methyltransferases"/>
    <property type="match status" value="1"/>
</dbReference>
<dbReference type="NCBIfam" id="TIGR00138">
    <property type="entry name" value="rsmG_gidB"/>
    <property type="match status" value="1"/>
</dbReference>
<dbReference type="OrthoDB" id="9808773at2"/>
<evidence type="ECO:0000256" key="6">
    <source>
        <dbReference type="HAMAP-Rule" id="MF_00074"/>
    </source>
</evidence>
<evidence type="ECO:0000256" key="1">
    <source>
        <dbReference type="ARBA" id="ARBA00022490"/>
    </source>
</evidence>
<gene>
    <name evidence="6" type="primary">rsmG</name>
    <name evidence="7" type="ORF">AOC36_11345</name>
</gene>
<accession>A0A120JU11</accession>
<dbReference type="PANTHER" id="PTHR31760:SF0">
    <property type="entry name" value="S-ADENOSYL-L-METHIONINE-DEPENDENT METHYLTRANSFERASES SUPERFAMILY PROTEIN"/>
    <property type="match status" value="1"/>
</dbReference>
<evidence type="ECO:0000256" key="5">
    <source>
        <dbReference type="ARBA" id="ARBA00022691"/>
    </source>
</evidence>
<keyword evidence="1 6" id="KW-0963">Cytoplasm</keyword>
<dbReference type="STRING" id="1514105.AOC36_11345"/>
<keyword evidence="5 6" id="KW-0949">S-adenosyl-L-methionine</keyword>
<dbReference type="Pfam" id="PF02527">
    <property type="entry name" value="GidB"/>
    <property type="match status" value="1"/>
</dbReference>
<dbReference type="GO" id="GO:0005829">
    <property type="term" value="C:cytosol"/>
    <property type="evidence" value="ECO:0007669"/>
    <property type="project" value="TreeGrafter"/>
</dbReference>
<dbReference type="Proteomes" id="UP000063781">
    <property type="component" value="Chromosome"/>
</dbReference>
<proteinExistence type="inferred from homology"/>